<proteinExistence type="predicted"/>
<gene>
    <name evidence="2" type="ORF">DILT_LOCUS2395</name>
</gene>
<feature type="region of interest" description="Disordered" evidence="1">
    <location>
        <begin position="58"/>
        <end position="91"/>
    </location>
</feature>
<feature type="region of interest" description="Disordered" evidence="1">
    <location>
        <begin position="1"/>
        <end position="29"/>
    </location>
</feature>
<sequence>MERLRQFRWAQSRRHQSQERETGGSAGPQDIFQKVLLKSEAIAVQRVTSFEDFKRTLLGGHPPPLERVNGTGTRVDKEDDGSSRNRSHGHIQEGLPRRPIIHLPQGGAILKSRLVSAHPPLAATSSRVRPRAMLGVTGRKRRRSIEPEDQTVMGTADEEGGWEENWQELSPDDPDHDKDYKNYGETQTTEAPSPWRSGTMLNNVAAFSTHTPKSNQMCFVNADSDSELRNAYFEYREFVKYACSPQNRTLCTQSLLGMEQEKATLFLPPGVYVKRCNNPTHSTRLTYTSQRALYYPGANTYPYSSDPNRRPTPSCVAPDGGYGETESYGYENVGSCSCPTPGEECLPTKVALKMHSVALVNTTTGKVSTELIALTEHLECGCRSSARLCVPPLQLVEFTADDCSCACPEGDARCEALLDGKTAFTEAELPIPLNGSFILPPCHYGPMDDIHLYYRRCPGPMR</sequence>
<organism evidence="2 3">
    <name type="scientific">Dibothriocephalus latus</name>
    <name type="common">Fish tapeworm</name>
    <name type="synonym">Diphyllobothrium latum</name>
    <dbReference type="NCBI Taxonomy" id="60516"/>
    <lineage>
        <taxon>Eukaryota</taxon>
        <taxon>Metazoa</taxon>
        <taxon>Spiralia</taxon>
        <taxon>Lophotrochozoa</taxon>
        <taxon>Platyhelminthes</taxon>
        <taxon>Cestoda</taxon>
        <taxon>Eucestoda</taxon>
        <taxon>Diphyllobothriidea</taxon>
        <taxon>Diphyllobothriidae</taxon>
        <taxon>Dibothriocephalus</taxon>
    </lineage>
</organism>
<feature type="region of interest" description="Disordered" evidence="1">
    <location>
        <begin position="134"/>
        <end position="197"/>
    </location>
</feature>
<dbReference type="Proteomes" id="UP000281553">
    <property type="component" value="Unassembled WGS sequence"/>
</dbReference>
<dbReference type="EMBL" id="UYRU01042032">
    <property type="protein sequence ID" value="VDK72214.1"/>
    <property type="molecule type" value="Genomic_DNA"/>
</dbReference>
<feature type="compositionally biased region" description="Acidic residues" evidence="1">
    <location>
        <begin position="156"/>
        <end position="172"/>
    </location>
</feature>
<evidence type="ECO:0000256" key="1">
    <source>
        <dbReference type="SAM" id="MobiDB-lite"/>
    </source>
</evidence>
<protein>
    <recommendedName>
        <fullName evidence="4">Platelet-derived growth factor (PDGF) family profile domain-containing protein</fullName>
    </recommendedName>
</protein>
<reference evidence="2 3" key="1">
    <citation type="submission" date="2018-11" db="EMBL/GenBank/DDBJ databases">
        <authorList>
            <consortium name="Pathogen Informatics"/>
        </authorList>
    </citation>
    <scope>NUCLEOTIDE SEQUENCE [LARGE SCALE GENOMIC DNA]</scope>
</reference>
<evidence type="ECO:0000313" key="3">
    <source>
        <dbReference type="Proteomes" id="UP000281553"/>
    </source>
</evidence>
<dbReference type="InterPro" id="IPR029034">
    <property type="entry name" value="Cystine-knot_cytokine"/>
</dbReference>
<dbReference type="OrthoDB" id="6241716at2759"/>
<feature type="compositionally biased region" description="Basic and acidic residues" evidence="1">
    <location>
        <begin position="74"/>
        <end position="83"/>
    </location>
</feature>
<name>A0A3P6U272_DIBLA</name>
<dbReference type="SUPFAM" id="SSF57501">
    <property type="entry name" value="Cystine-knot cytokines"/>
    <property type="match status" value="1"/>
</dbReference>
<accession>A0A3P6U272</accession>
<evidence type="ECO:0008006" key="4">
    <source>
        <dbReference type="Google" id="ProtNLM"/>
    </source>
</evidence>
<evidence type="ECO:0000313" key="2">
    <source>
        <dbReference type="EMBL" id="VDK72214.1"/>
    </source>
</evidence>
<keyword evidence="3" id="KW-1185">Reference proteome</keyword>
<dbReference type="AlphaFoldDB" id="A0A3P6U272"/>
<feature type="compositionally biased region" description="Basic and acidic residues" evidence="1">
    <location>
        <begin position="173"/>
        <end position="182"/>
    </location>
</feature>